<organism evidence="1 2">
    <name type="scientific">Yersinia nurmii</name>
    <dbReference type="NCBI Taxonomy" id="685706"/>
    <lineage>
        <taxon>Bacteria</taxon>
        <taxon>Pseudomonadati</taxon>
        <taxon>Pseudomonadota</taxon>
        <taxon>Gammaproteobacteria</taxon>
        <taxon>Enterobacterales</taxon>
        <taxon>Yersiniaceae</taxon>
        <taxon>Yersinia</taxon>
    </lineage>
</organism>
<proteinExistence type="predicted"/>
<accession>A0ABM9S3W2</accession>
<evidence type="ECO:0000313" key="1">
    <source>
        <dbReference type="EMBL" id="CNE10096.1"/>
    </source>
</evidence>
<protein>
    <submittedName>
        <fullName evidence="1">Uncharacterized protein</fullName>
    </submittedName>
</protein>
<sequence>MNASGYQINRTRMGNKVMISAKLYKQVSDKSITRVSMGYMLNIL</sequence>
<dbReference type="EMBL" id="CPYD01000002">
    <property type="protein sequence ID" value="CNE10096.1"/>
    <property type="molecule type" value="Genomic_DNA"/>
</dbReference>
<comment type="caution">
    <text evidence="1">The sequence shown here is derived from an EMBL/GenBank/DDBJ whole genome shotgun (WGS) entry which is preliminary data.</text>
</comment>
<dbReference type="Proteomes" id="UP000040578">
    <property type="component" value="Unassembled WGS sequence"/>
</dbReference>
<reference evidence="1 2" key="1">
    <citation type="submission" date="2015-03" db="EMBL/GenBank/DDBJ databases">
        <authorList>
            <consortium name="Pathogen Informatics"/>
            <person name="Murphy D."/>
        </authorList>
    </citation>
    <scope>NUCLEOTIDE SEQUENCE [LARGE SCALE GENOMIC DNA]</scope>
    <source>
        <strain evidence="2">type strain: CIP110231</strain>
    </source>
</reference>
<evidence type="ECO:0000313" key="2">
    <source>
        <dbReference type="Proteomes" id="UP000040578"/>
    </source>
</evidence>
<gene>
    <name evidence="1" type="ORF">ERS137967_00746</name>
</gene>
<keyword evidence="2" id="KW-1185">Reference proteome</keyword>
<name>A0ABM9S3W2_9GAMM</name>